<organism evidence="6">
    <name type="scientific">hydrocarbon metagenome</name>
    <dbReference type="NCBI Taxonomy" id="938273"/>
    <lineage>
        <taxon>unclassified sequences</taxon>
        <taxon>metagenomes</taxon>
        <taxon>ecological metagenomes</taxon>
    </lineage>
</organism>
<dbReference type="InterPro" id="IPR003593">
    <property type="entry name" value="AAA+_ATPase"/>
</dbReference>
<proteinExistence type="inferred from homology"/>
<dbReference type="FunFam" id="3.40.50.300:FF:000032">
    <property type="entry name" value="Export ABC transporter ATP-binding protein"/>
    <property type="match status" value="1"/>
</dbReference>
<keyword evidence="2" id="KW-0813">Transport</keyword>
<evidence type="ECO:0000259" key="5">
    <source>
        <dbReference type="PROSITE" id="PS50893"/>
    </source>
</evidence>
<comment type="similarity">
    <text evidence="1">Belongs to the ABC transporter superfamily.</text>
</comment>
<dbReference type="InterPro" id="IPR017871">
    <property type="entry name" value="ABC_transporter-like_CS"/>
</dbReference>
<comment type="caution">
    <text evidence="6">The sequence shown here is derived from an EMBL/GenBank/DDBJ whole genome shotgun (WGS) entry which is preliminary data.</text>
</comment>
<dbReference type="GO" id="GO:0022857">
    <property type="term" value="F:transmembrane transporter activity"/>
    <property type="evidence" value="ECO:0007669"/>
    <property type="project" value="UniProtKB-ARBA"/>
</dbReference>
<dbReference type="AlphaFoldDB" id="A0A0W8E9F9"/>
<evidence type="ECO:0000256" key="2">
    <source>
        <dbReference type="ARBA" id="ARBA00022448"/>
    </source>
</evidence>
<dbReference type="EMBL" id="LNQE01001829">
    <property type="protein sequence ID" value="KUG05148.1"/>
    <property type="molecule type" value="Genomic_DNA"/>
</dbReference>
<evidence type="ECO:0000256" key="3">
    <source>
        <dbReference type="ARBA" id="ARBA00022741"/>
    </source>
</evidence>
<protein>
    <submittedName>
        <fullName evidence="6">Abc transporter, atp-binding protein</fullName>
    </submittedName>
</protein>
<dbReference type="PANTHER" id="PTHR42798:SF6">
    <property type="entry name" value="CELL DIVISION ATP-BINDING PROTEIN FTSE"/>
    <property type="match status" value="1"/>
</dbReference>
<gene>
    <name evidence="6" type="ORF">ASZ90_017469</name>
</gene>
<dbReference type="PROSITE" id="PS50893">
    <property type="entry name" value="ABC_TRANSPORTER_2"/>
    <property type="match status" value="1"/>
</dbReference>
<accession>A0A0W8E9F9</accession>
<evidence type="ECO:0000256" key="1">
    <source>
        <dbReference type="ARBA" id="ARBA00005417"/>
    </source>
</evidence>
<evidence type="ECO:0000256" key="4">
    <source>
        <dbReference type="ARBA" id="ARBA00022840"/>
    </source>
</evidence>
<dbReference type="InterPro" id="IPR017911">
    <property type="entry name" value="MacB-like_ATP-bd"/>
</dbReference>
<dbReference type="InterPro" id="IPR003439">
    <property type="entry name" value="ABC_transporter-like_ATP-bd"/>
</dbReference>
<dbReference type="PANTHER" id="PTHR42798">
    <property type="entry name" value="LIPOPROTEIN-RELEASING SYSTEM ATP-BINDING PROTEIN LOLD"/>
    <property type="match status" value="1"/>
</dbReference>
<dbReference type="GO" id="GO:0005524">
    <property type="term" value="F:ATP binding"/>
    <property type="evidence" value="ECO:0007669"/>
    <property type="project" value="UniProtKB-KW"/>
</dbReference>
<reference evidence="6" key="1">
    <citation type="journal article" date="2015" name="Proc. Natl. Acad. Sci. U.S.A.">
        <title>Networks of energetic and metabolic interactions define dynamics in microbial communities.</title>
        <authorList>
            <person name="Embree M."/>
            <person name="Liu J.K."/>
            <person name="Al-Bassam M.M."/>
            <person name="Zengler K."/>
        </authorList>
    </citation>
    <scope>NUCLEOTIDE SEQUENCE</scope>
</reference>
<dbReference type="PROSITE" id="PS00211">
    <property type="entry name" value="ABC_TRANSPORTER_1"/>
    <property type="match status" value="1"/>
</dbReference>
<dbReference type="Gene3D" id="3.40.50.300">
    <property type="entry name" value="P-loop containing nucleotide triphosphate hydrolases"/>
    <property type="match status" value="1"/>
</dbReference>
<dbReference type="InterPro" id="IPR027417">
    <property type="entry name" value="P-loop_NTPase"/>
</dbReference>
<feature type="domain" description="ABC transporter" evidence="5">
    <location>
        <begin position="5"/>
        <end position="224"/>
    </location>
</feature>
<dbReference type="GO" id="GO:0016887">
    <property type="term" value="F:ATP hydrolysis activity"/>
    <property type="evidence" value="ECO:0007669"/>
    <property type="project" value="InterPro"/>
</dbReference>
<dbReference type="SUPFAM" id="SSF52540">
    <property type="entry name" value="P-loop containing nucleoside triphosphate hydrolases"/>
    <property type="match status" value="1"/>
</dbReference>
<dbReference type="SMART" id="SM00382">
    <property type="entry name" value="AAA"/>
    <property type="match status" value="1"/>
</dbReference>
<dbReference type="CDD" id="cd03255">
    <property type="entry name" value="ABC_MJ0796_LolCDE_FtsE"/>
    <property type="match status" value="1"/>
</dbReference>
<dbReference type="Pfam" id="PF00005">
    <property type="entry name" value="ABC_tran"/>
    <property type="match status" value="1"/>
</dbReference>
<dbReference type="GO" id="GO:0098796">
    <property type="term" value="C:membrane protein complex"/>
    <property type="evidence" value="ECO:0007669"/>
    <property type="project" value="UniProtKB-ARBA"/>
</dbReference>
<sequence>MELIIEASEVYKNFHLGDLEIEILKDINLDIGRGEFVSLMGPSGSGKSTLLYLLGGLDKPTSGTIKVKGRELSSMTDKEASRFRRQEMGFIFQFYNLVPNLNIEDNIMLPVLLDGKRMSNYRKRIDEILDIVSLSARKSHTPRELSGGEQQRVAIARALMNDPDIILADEPVGNLDSKTGTDIMELFKQINLEKHKTILQVTHSEEMAKYSNRIIRLRDGKVWE</sequence>
<keyword evidence="3" id="KW-0547">Nucleotide-binding</keyword>
<name>A0A0W8E9F9_9ZZZZ</name>
<keyword evidence="4 6" id="KW-0067">ATP-binding</keyword>
<evidence type="ECO:0000313" key="6">
    <source>
        <dbReference type="EMBL" id="KUG05148.1"/>
    </source>
</evidence>